<feature type="region of interest" description="Disordered" evidence="1">
    <location>
        <begin position="140"/>
        <end position="253"/>
    </location>
</feature>
<evidence type="ECO:0000256" key="1">
    <source>
        <dbReference type="SAM" id="MobiDB-lite"/>
    </source>
</evidence>
<comment type="caution">
    <text evidence="2">The sequence shown here is derived from an EMBL/GenBank/DDBJ whole genome shotgun (WGS) entry which is preliminary data.</text>
</comment>
<evidence type="ECO:0000313" key="2">
    <source>
        <dbReference type="EMBL" id="KAF7424071.1"/>
    </source>
</evidence>
<keyword evidence="3" id="KW-1185">Reference proteome</keyword>
<feature type="region of interest" description="Disordered" evidence="1">
    <location>
        <begin position="1"/>
        <end position="42"/>
    </location>
</feature>
<proteinExistence type="predicted"/>
<name>A0A8H6ZR85_PLEOS</name>
<feature type="compositionally biased region" description="Polar residues" evidence="1">
    <location>
        <begin position="425"/>
        <end position="438"/>
    </location>
</feature>
<feature type="region of interest" description="Disordered" evidence="1">
    <location>
        <begin position="103"/>
        <end position="128"/>
    </location>
</feature>
<dbReference type="GeneID" id="59379190"/>
<feature type="compositionally biased region" description="Polar residues" evidence="1">
    <location>
        <begin position="491"/>
        <end position="501"/>
    </location>
</feature>
<feature type="compositionally biased region" description="Low complexity" evidence="1">
    <location>
        <begin position="445"/>
        <end position="457"/>
    </location>
</feature>
<dbReference type="EMBL" id="JACETU010000007">
    <property type="protein sequence ID" value="KAF7424071.1"/>
    <property type="molecule type" value="Genomic_DNA"/>
</dbReference>
<reference evidence="2" key="1">
    <citation type="submission" date="2019-07" db="EMBL/GenBank/DDBJ databases">
        <authorList>
            <person name="Palmer J.M."/>
        </authorList>
    </citation>
    <scope>NUCLEOTIDE SEQUENCE</scope>
    <source>
        <strain evidence="2">PC9</strain>
    </source>
</reference>
<organism evidence="2 3">
    <name type="scientific">Pleurotus ostreatus</name>
    <name type="common">Oyster mushroom</name>
    <name type="synonym">White-rot fungus</name>
    <dbReference type="NCBI Taxonomy" id="5322"/>
    <lineage>
        <taxon>Eukaryota</taxon>
        <taxon>Fungi</taxon>
        <taxon>Dikarya</taxon>
        <taxon>Basidiomycota</taxon>
        <taxon>Agaricomycotina</taxon>
        <taxon>Agaricomycetes</taxon>
        <taxon>Agaricomycetidae</taxon>
        <taxon>Agaricales</taxon>
        <taxon>Pleurotineae</taxon>
        <taxon>Pleurotaceae</taxon>
        <taxon>Pleurotus</taxon>
    </lineage>
</organism>
<feature type="region of interest" description="Disordered" evidence="1">
    <location>
        <begin position="388"/>
        <end position="410"/>
    </location>
</feature>
<accession>A0A8H6ZR85</accession>
<gene>
    <name evidence="2" type="ORF">PC9H_009372</name>
</gene>
<feature type="region of interest" description="Disordered" evidence="1">
    <location>
        <begin position="423"/>
        <end position="518"/>
    </location>
</feature>
<feature type="compositionally biased region" description="Low complexity" evidence="1">
    <location>
        <begin position="188"/>
        <end position="203"/>
    </location>
</feature>
<evidence type="ECO:0000313" key="3">
    <source>
        <dbReference type="Proteomes" id="UP000623687"/>
    </source>
</evidence>
<feature type="compositionally biased region" description="Low complexity" evidence="1">
    <location>
        <begin position="211"/>
        <end position="227"/>
    </location>
</feature>
<feature type="region of interest" description="Disordered" evidence="1">
    <location>
        <begin position="569"/>
        <end position="620"/>
    </location>
</feature>
<protein>
    <submittedName>
        <fullName evidence="2">Uncharacterized protein</fullName>
    </submittedName>
</protein>
<dbReference type="RefSeq" id="XP_036628265.1">
    <property type="nucleotide sequence ID" value="XM_036778876.1"/>
</dbReference>
<dbReference type="VEuPathDB" id="FungiDB:PC9H_009372"/>
<feature type="compositionally biased region" description="Polar residues" evidence="1">
    <location>
        <begin position="14"/>
        <end position="23"/>
    </location>
</feature>
<dbReference type="AlphaFoldDB" id="A0A8H6ZR85"/>
<dbReference type="Proteomes" id="UP000623687">
    <property type="component" value="Unassembled WGS sequence"/>
</dbReference>
<sequence>MHPRQSILSMFDPLNQSTTQSLGDDSEKENATPTRAQKPADGLTMTAFFNRTYKPTLQPMQPTLTRRLVDVGDITVDEFSIMSLGLEELSEDLEGDVDCGDDEGDTTVLAPHDLPPLVDEPTAEEPVTPKAVRSHIRGLSALTHQERTPPALIPTDFTDYGALPDHSEDQAPSLALPTSETTPDHLTISIPDSESSQPSPESSFNPVITISSPVAASPSHSSPTAVTGKEEDSPVILPSSPSSTLRPRKSTDIAIDDPRRCSVDLQQSFCLQMQEADSSFDLLNDKISFFASAGGPGMETSFDDDDDSFDVQVKASGRSHEASKDTTKGTDTLNFLDDIQMPTSDETQAFSLVETPISTPQLSPKNAPLSTAKSLDDAYDNTELMKEAFHSRKPPINSSATPKPTALSMAPPPVHALKIVKRSRLQQPTQARPRSSNLPEEINAIRPSSSRPILPLSDATKDSSSGSRPARVPSQAPRFKPPRPPVPKLVQGTSASSTVSALSGAPGRPTISQGSSGATIGVVRTTRAVTSPALPPTTGPPARRVPLGIPDTKTPSVSANSPAAVLKPSRIPGKVSGLPRITSAPSRLPGPSATSRGKSTGDIGNAATRLVRPVPGRRIN</sequence>
<dbReference type="OrthoDB" id="3266894at2759"/>